<protein>
    <submittedName>
        <fullName evidence="2">Uncharacterized protein</fullName>
    </submittedName>
</protein>
<dbReference type="Proteomes" id="UP001141806">
    <property type="component" value="Unassembled WGS sequence"/>
</dbReference>
<comment type="caution">
    <text evidence="2">The sequence shown here is derived from an EMBL/GenBank/DDBJ whole genome shotgun (WGS) entry which is preliminary data.</text>
</comment>
<dbReference type="PANTHER" id="PTHR33785">
    <property type="entry name" value="OS06G0550800 PROTEIN"/>
    <property type="match status" value="1"/>
</dbReference>
<dbReference type="Pfam" id="PF07939">
    <property type="entry name" value="DUF1685"/>
    <property type="match status" value="1"/>
</dbReference>
<dbReference type="InterPro" id="IPR012881">
    <property type="entry name" value="DUF1685"/>
</dbReference>
<evidence type="ECO:0000256" key="1">
    <source>
        <dbReference type="SAM" id="MobiDB-lite"/>
    </source>
</evidence>
<feature type="compositionally biased region" description="Basic and acidic residues" evidence="1">
    <location>
        <begin position="42"/>
        <end position="51"/>
    </location>
</feature>
<name>A0A9Q0L2B1_9MAGN</name>
<organism evidence="2 3">
    <name type="scientific">Protea cynaroides</name>
    <dbReference type="NCBI Taxonomy" id="273540"/>
    <lineage>
        <taxon>Eukaryota</taxon>
        <taxon>Viridiplantae</taxon>
        <taxon>Streptophyta</taxon>
        <taxon>Embryophyta</taxon>
        <taxon>Tracheophyta</taxon>
        <taxon>Spermatophyta</taxon>
        <taxon>Magnoliopsida</taxon>
        <taxon>Proteales</taxon>
        <taxon>Proteaceae</taxon>
        <taxon>Protea</taxon>
    </lineage>
</organism>
<sequence length="236" mass="26472">MGIFSHPPLVKAEEVPKSFNSCWPGHEISTEKQPSTSPPTDVVHELQRETPKPGISGLPTVLVRSQSDDMSLNTSFKSDSLSPKSVLITAKLQPILSGKEAVGVAESNTRQEKIERPVKKKRGMRRMSSTKSISDLESEELKGFMDLGFVFSEEDRDSSLVSIIPGLKRLGMKSGEKETTVDESAIRRPYLSEAWDVLYRREENPLMNWRIPAFCNEIDMKVHLKSWARTVASTVR</sequence>
<accession>A0A9Q0L2B1</accession>
<feature type="region of interest" description="Disordered" evidence="1">
    <location>
        <begin position="20"/>
        <end position="58"/>
    </location>
</feature>
<gene>
    <name evidence="2" type="ORF">NE237_031842</name>
</gene>
<reference evidence="2" key="1">
    <citation type="journal article" date="2023" name="Plant J.">
        <title>The genome of the king protea, Protea cynaroides.</title>
        <authorList>
            <person name="Chang J."/>
            <person name="Duong T.A."/>
            <person name="Schoeman C."/>
            <person name="Ma X."/>
            <person name="Roodt D."/>
            <person name="Barker N."/>
            <person name="Li Z."/>
            <person name="Van de Peer Y."/>
            <person name="Mizrachi E."/>
        </authorList>
    </citation>
    <scope>NUCLEOTIDE SEQUENCE</scope>
    <source>
        <tissue evidence="2">Young leaves</tissue>
    </source>
</reference>
<dbReference type="OrthoDB" id="1911878at2759"/>
<evidence type="ECO:0000313" key="2">
    <source>
        <dbReference type="EMBL" id="KAJ4981005.1"/>
    </source>
</evidence>
<evidence type="ECO:0000313" key="3">
    <source>
        <dbReference type="Proteomes" id="UP001141806"/>
    </source>
</evidence>
<proteinExistence type="predicted"/>
<keyword evidence="3" id="KW-1185">Reference proteome</keyword>
<dbReference type="PANTHER" id="PTHR33785:SF12">
    <property type="entry name" value="DUF1685 FAMILY PROTEIN"/>
    <property type="match status" value="1"/>
</dbReference>
<dbReference type="AlphaFoldDB" id="A0A9Q0L2B1"/>
<dbReference type="EMBL" id="JAMYWD010000001">
    <property type="protein sequence ID" value="KAJ4981005.1"/>
    <property type="molecule type" value="Genomic_DNA"/>
</dbReference>